<dbReference type="AlphaFoldDB" id="A0A6J4L1P0"/>
<dbReference type="EMBL" id="CADCUE010000057">
    <property type="protein sequence ID" value="CAA9320081.1"/>
    <property type="molecule type" value="Genomic_DNA"/>
</dbReference>
<gene>
    <name evidence="2" type="ORF">AVDCRST_MAG16-751</name>
</gene>
<accession>A0A6J4L1P0</accession>
<feature type="region of interest" description="Disordered" evidence="1">
    <location>
        <begin position="1"/>
        <end position="109"/>
    </location>
</feature>
<proteinExistence type="predicted"/>
<feature type="non-terminal residue" evidence="2">
    <location>
        <position position="109"/>
    </location>
</feature>
<feature type="compositionally biased region" description="Basic residues" evidence="1">
    <location>
        <begin position="100"/>
        <end position="109"/>
    </location>
</feature>
<evidence type="ECO:0000313" key="2">
    <source>
        <dbReference type="EMBL" id="CAA9320081.1"/>
    </source>
</evidence>
<protein>
    <submittedName>
        <fullName evidence="2">Na(+) H(+) antiporter subunit G</fullName>
    </submittedName>
</protein>
<feature type="non-terminal residue" evidence="2">
    <location>
        <position position="1"/>
    </location>
</feature>
<reference evidence="2" key="1">
    <citation type="submission" date="2020-02" db="EMBL/GenBank/DDBJ databases">
        <authorList>
            <person name="Meier V. D."/>
        </authorList>
    </citation>
    <scope>NUCLEOTIDE SEQUENCE</scope>
    <source>
        <strain evidence="2">AVDCRST_MAG16</strain>
    </source>
</reference>
<organism evidence="2">
    <name type="scientific">uncultured Frankineae bacterium</name>
    <dbReference type="NCBI Taxonomy" id="437475"/>
    <lineage>
        <taxon>Bacteria</taxon>
        <taxon>Bacillati</taxon>
        <taxon>Actinomycetota</taxon>
        <taxon>Actinomycetes</taxon>
        <taxon>Frankiales</taxon>
        <taxon>environmental samples</taxon>
    </lineage>
</organism>
<sequence length="109" mass="11659">ERARRAQRSAAAVRGPAGGGRGDRPAALPRRLQPDARRDQARDARAAPDHRRRGPADARQRRRGEAAAGGGVPVPHRTGRRAHDRACRLPVGHGGAGRAGGRRPARRQV</sequence>
<evidence type="ECO:0000256" key="1">
    <source>
        <dbReference type="SAM" id="MobiDB-lite"/>
    </source>
</evidence>
<name>A0A6J4L1P0_9ACTN</name>
<feature type="compositionally biased region" description="Basic and acidic residues" evidence="1">
    <location>
        <begin position="32"/>
        <end position="65"/>
    </location>
</feature>